<feature type="compositionally biased region" description="Low complexity" evidence="1">
    <location>
        <begin position="557"/>
        <end position="566"/>
    </location>
</feature>
<dbReference type="OrthoDB" id="4586300at2759"/>
<evidence type="ECO:0000256" key="1">
    <source>
        <dbReference type="SAM" id="MobiDB-lite"/>
    </source>
</evidence>
<feature type="compositionally biased region" description="Basic and acidic residues" evidence="1">
    <location>
        <begin position="541"/>
        <end position="552"/>
    </location>
</feature>
<feature type="region of interest" description="Disordered" evidence="1">
    <location>
        <begin position="30"/>
        <end position="52"/>
    </location>
</feature>
<feature type="compositionally biased region" description="Basic and acidic residues" evidence="1">
    <location>
        <begin position="567"/>
        <end position="577"/>
    </location>
</feature>
<comment type="caution">
    <text evidence="2">The sequence shown here is derived from an EMBL/GenBank/DDBJ whole genome shotgun (WGS) entry which is preliminary data.</text>
</comment>
<evidence type="ECO:0000313" key="2">
    <source>
        <dbReference type="EMBL" id="TKA29553.1"/>
    </source>
</evidence>
<dbReference type="EMBL" id="NAJL01000014">
    <property type="protein sequence ID" value="TKA29553.1"/>
    <property type="molecule type" value="Genomic_DNA"/>
</dbReference>
<proteinExistence type="predicted"/>
<reference evidence="2 3" key="1">
    <citation type="submission" date="2017-03" db="EMBL/GenBank/DDBJ databases">
        <title>Genomes of endolithic fungi from Antarctica.</title>
        <authorList>
            <person name="Coleine C."/>
            <person name="Masonjones S."/>
            <person name="Stajich J.E."/>
        </authorList>
    </citation>
    <scope>NUCLEOTIDE SEQUENCE [LARGE SCALE GENOMIC DNA]</scope>
    <source>
        <strain evidence="2 3">CCFEE 6315</strain>
    </source>
</reference>
<dbReference type="AlphaFoldDB" id="A0A4U0U3F2"/>
<feature type="compositionally biased region" description="Basic and acidic residues" evidence="1">
    <location>
        <begin position="30"/>
        <end position="49"/>
    </location>
</feature>
<evidence type="ECO:0000313" key="3">
    <source>
        <dbReference type="Proteomes" id="UP000308549"/>
    </source>
</evidence>
<name>A0A4U0U3F2_9PEZI</name>
<dbReference type="Proteomes" id="UP000308549">
    <property type="component" value="Unassembled WGS sequence"/>
</dbReference>
<protein>
    <submittedName>
        <fullName evidence="2">Uncharacterized protein</fullName>
    </submittedName>
</protein>
<feature type="region of interest" description="Disordered" evidence="1">
    <location>
        <begin position="541"/>
        <end position="577"/>
    </location>
</feature>
<sequence length="577" mass="64962">MGGKGEDQDGFPHDILEQMQAGHEKFMREVEHEAREGRRLQQGVDRDGGKNYTWEARSTASTSLSPSSDKNIFVFFKDLVDSSLSSLTDSFMSLPSNIQELREKVQGEREVQDHEELGFWRRWAALKSSADHDEALARWTDLKEIANHNGALPVQALLNQRSNEALDAAAMLLREAQERNKHVRPESIHALYRDGSETGIPLMFAPPWLSIDWFKRSRYSPIRLEQDSLSQCAGGKWRAAFEDLLSATLDKPMTSTEQWGMRPDGVTQSTRSGSGIDWMLSLQCRGILPPQLPSLYNLSGVNPHACGSFVDTSPPHGCIAFAPWLREIDLSTAFCDFNDLAHEIETPASGQAEKLSGWKQHETELDLYNAQWDDKEVLGRQQAHHEDPRTDTLEQERERRWFREQQRCDAADDLWDALSNGNTDAATQCLRDWHHEHERPLGDILASLTSDDVTNFGPLLSAALRRSGLVDEVNDDAAERRRQECQALGLLPSDASRSTILPGQHTQVNVLSSLTTTQTTRLPDGTVTTKVLLKQRFADGREETEEKLHTYKEPLQAAEAPAAPESAKSEKKGWFWS</sequence>
<gene>
    <name evidence="2" type="ORF">B0A50_03566</name>
</gene>
<organism evidence="2 3">
    <name type="scientific">Salinomyces thailandicus</name>
    <dbReference type="NCBI Taxonomy" id="706561"/>
    <lineage>
        <taxon>Eukaryota</taxon>
        <taxon>Fungi</taxon>
        <taxon>Dikarya</taxon>
        <taxon>Ascomycota</taxon>
        <taxon>Pezizomycotina</taxon>
        <taxon>Dothideomycetes</taxon>
        <taxon>Dothideomycetidae</taxon>
        <taxon>Mycosphaerellales</taxon>
        <taxon>Teratosphaeriaceae</taxon>
        <taxon>Salinomyces</taxon>
    </lineage>
</organism>
<keyword evidence="3" id="KW-1185">Reference proteome</keyword>
<accession>A0A4U0U3F2</accession>